<dbReference type="Proteomes" id="UP000564677">
    <property type="component" value="Unassembled WGS sequence"/>
</dbReference>
<evidence type="ECO:0000313" key="2">
    <source>
        <dbReference type="EMBL" id="NIJ66775.1"/>
    </source>
</evidence>
<proteinExistence type="predicted"/>
<name>A0A7X5V3B6_9SPHN</name>
<reference evidence="2 3" key="1">
    <citation type="submission" date="2020-03" db="EMBL/GenBank/DDBJ databases">
        <title>Genomic Encyclopedia of Type Strains, Phase IV (KMG-IV): sequencing the most valuable type-strain genomes for metagenomic binning, comparative biology and taxonomic classification.</title>
        <authorList>
            <person name="Goeker M."/>
        </authorList>
    </citation>
    <scope>NUCLEOTIDE SEQUENCE [LARGE SCALE GENOMIC DNA]</scope>
    <source>
        <strain evidence="2 3">DSM 4733</strain>
    </source>
</reference>
<dbReference type="SUPFAM" id="SSF56601">
    <property type="entry name" value="beta-lactamase/transpeptidase-like"/>
    <property type="match status" value="1"/>
</dbReference>
<dbReference type="InterPro" id="IPR050789">
    <property type="entry name" value="Diverse_Enzym_Activities"/>
</dbReference>
<organism evidence="2 3">
    <name type="scientific">Sphingomonas leidyi</name>
    <dbReference type="NCBI Taxonomy" id="68569"/>
    <lineage>
        <taxon>Bacteria</taxon>
        <taxon>Pseudomonadati</taxon>
        <taxon>Pseudomonadota</taxon>
        <taxon>Alphaproteobacteria</taxon>
        <taxon>Sphingomonadales</taxon>
        <taxon>Sphingomonadaceae</taxon>
        <taxon>Sphingomonas</taxon>
    </lineage>
</organism>
<evidence type="ECO:0000313" key="3">
    <source>
        <dbReference type="Proteomes" id="UP000564677"/>
    </source>
</evidence>
<comment type="caution">
    <text evidence="2">The sequence shown here is derived from an EMBL/GenBank/DDBJ whole genome shotgun (WGS) entry which is preliminary data.</text>
</comment>
<protein>
    <submittedName>
        <fullName evidence="2">CubicO group peptidase (Beta-lactamase class C family)</fullName>
    </submittedName>
</protein>
<dbReference type="PANTHER" id="PTHR43283:SF3">
    <property type="entry name" value="BETA-LACTAMASE FAMILY PROTEIN (AFU_ORTHOLOGUE AFUA_5G07500)"/>
    <property type="match status" value="1"/>
</dbReference>
<dbReference type="EMBL" id="JAASQV010000004">
    <property type="protein sequence ID" value="NIJ66775.1"/>
    <property type="molecule type" value="Genomic_DNA"/>
</dbReference>
<accession>A0A7X5V3B6</accession>
<dbReference type="Pfam" id="PF00144">
    <property type="entry name" value="Beta-lactamase"/>
    <property type="match status" value="1"/>
</dbReference>
<dbReference type="AlphaFoldDB" id="A0A7X5V3B6"/>
<keyword evidence="3" id="KW-1185">Reference proteome</keyword>
<dbReference type="InterPro" id="IPR012338">
    <property type="entry name" value="Beta-lactam/transpept-like"/>
</dbReference>
<dbReference type="RefSeq" id="WP_167301084.1">
    <property type="nucleotide sequence ID" value="NZ_CP170557.1"/>
</dbReference>
<dbReference type="InterPro" id="IPR001466">
    <property type="entry name" value="Beta-lactam-related"/>
</dbReference>
<gene>
    <name evidence="2" type="ORF">FHR20_003751</name>
</gene>
<evidence type="ECO:0000259" key="1">
    <source>
        <dbReference type="Pfam" id="PF00144"/>
    </source>
</evidence>
<dbReference type="Gene3D" id="3.40.710.10">
    <property type="entry name" value="DD-peptidase/beta-lactamase superfamily"/>
    <property type="match status" value="1"/>
</dbReference>
<dbReference type="PANTHER" id="PTHR43283">
    <property type="entry name" value="BETA-LACTAMASE-RELATED"/>
    <property type="match status" value="1"/>
</dbReference>
<feature type="domain" description="Beta-lactamase-related" evidence="1">
    <location>
        <begin position="19"/>
        <end position="380"/>
    </location>
</feature>
<sequence>MERVAPEQVGLAAGGLDAVDAAIQARIDAGVVAGAVTLTLRHGRIARIRSLGLDDIEAGTPLAEDAIFRIFSMTKPITATAMMILHDQGLWRPEDPIARHLPELADLQVLAGEDGRVAPDHPPTMAELMTHRAGFAYGLPLGEPKDRIEALYRQARILGAADLDEMVARLATVPLAHQPGTLWRYSLSMDVQGAIVERLSGQRLADFMRTRIFEPLGMVDTGFFVPPERRHRLASLYFKPLDGPLEKLAVNPMRPDPEREPGLAMGGAGLYSTALDYARYAQMLLNGGTLAGRRIVSAAGVRAQMTNRLPDALLETRFVAGHQKFRPGFGYGYNGVVFTDPALAGVPVGRGTYHWDGAAGTWFWVDPENDLAFVGMIQLLSYAAPPLQEITQTLMAGALGA</sequence>